<organism evidence="1">
    <name type="scientific">marine sediment metagenome</name>
    <dbReference type="NCBI Taxonomy" id="412755"/>
    <lineage>
        <taxon>unclassified sequences</taxon>
        <taxon>metagenomes</taxon>
        <taxon>ecological metagenomes</taxon>
    </lineage>
</organism>
<proteinExistence type="predicted"/>
<gene>
    <name evidence="1" type="ORF">LCGC14_2552320</name>
</gene>
<dbReference type="AlphaFoldDB" id="A0A0F9AMG2"/>
<protein>
    <submittedName>
        <fullName evidence="1">Uncharacterized protein</fullName>
    </submittedName>
</protein>
<feature type="non-terminal residue" evidence="1">
    <location>
        <position position="1"/>
    </location>
</feature>
<reference evidence="1" key="1">
    <citation type="journal article" date="2015" name="Nature">
        <title>Complex archaea that bridge the gap between prokaryotes and eukaryotes.</title>
        <authorList>
            <person name="Spang A."/>
            <person name="Saw J.H."/>
            <person name="Jorgensen S.L."/>
            <person name="Zaremba-Niedzwiedzka K."/>
            <person name="Martijn J."/>
            <person name="Lind A.E."/>
            <person name="van Eijk R."/>
            <person name="Schleper C."/>
            <person name="Guy L."/>
            <person name="Ettema T.J."/>
        </authorList>
    </citation>
    <scope>NUCLEOTIDE SEQUENCE</scope>
</reference>
<accession>A0A0F9AMG2</accession>
<evidence type="ECO:0000313" key="1">
    <source>
        <dbReference type="EMBL" id="KKL10789.1"/>
    </source>
</evidence>
<sequence length="38" mass="4418">FLSENQISADSRYYENISGFKKPEISSKFRPKFDGFLA</sequence>
<name>A0A0F9AMG2_9ZZZZ</name>
<dbReference type="EMBL" id="LAZR01041919">
    <property type="protein sequence ID" value="KKL10789.1"/>
    <property type="molecule type" value="Genomic_DNA"/>
</dbReference>
<comment type="caution">
    <text evidence="1">The sequence shown here is derived from an EMBL/GenBank/DDBJ whole genome shotgun (WGS) entry which is preliminary data.</text>
</comment>